<feature type="region of interest" description="Disordered" evidence="1">
    <location>
        <begin position="73"/>
        <end position="105"/>
    </location>
</feature>
<sequence length="307" mass="34341">MRSDRAGAALRTSPKVDEECLLRQNGFLFGDSNISTTRSINPRIFNPGCNSWSTKIVAQMQCHIRDHVTRHGSVTNVHSDGMSEDARSSCSEADQSQAVHSKPPPASIRALQDAGLLGRILLLVTNMSDRANAQAILRASRVNKTWHSTIAESLNIQRRLWFSPHARKLPDKRDFSETKTAVRFNPILWPQQPKHGTIDVTQHQLHTGNRGPGGWRRMLVASTPRPEFMVCIKVAEFPVAIVKCTANTTMGMLLEEAKEKAAESGDFVEPPKARAVCDDYICFRDGLPMWEMCDRCREIDLSLEGYC</sequence>
<evidence type="ECO:0000313" key="3">
    <source>
        <dbReference type="Proteomes" id="UP000799539"/>
    </source>
</evidence>
<protein>
    <recommendedName>
        <fullName evidence="4">F-box domain-containing protein</fullName>
    </recommendedName>
</protein>
<evidence type="ECO:0000313" key="2">
    <source>
        <dbReference type="EMBL" id="KAF2212627.1"/>
    </source>
</evidence>
<dbReference type="AlphaFoldDB" id="A0A6A6FGP7"/>
<dbReference type="Proteomes" id="UP000799539">
    <property type="component" value="Unassembled WGS sequence"/>
</dbReference>
<evidence type="ECO:0000256" key="1">
    <source>
        <dbReference type="SAM" id="MobiDB-lite"/>
    </source>
</evidence>
<organism evidence="2 3">
    <name type="scientific">Cercospora zeae-maydis SCOH1-5</name>
    <dbReference type="NCBI Taxonomy" id="717836"/>
    <lineage>
        <taxon>Eukaryota</taxon>
        <taxon>Fungi</taxon>
        <taxon>Dikarya</taxon>
        <taxon>Ascomycota</taxon>
        <taxon>Pezizomycotina</taxon>
        <taxon>Dothideomycetes</taxon>
        <taxon>Dothideomycetidae</taxon>
        <taxon>Mycosphaerellales</taxon>
        <taxon>Mycosphaerellaceae</taxon>
        <taxon>Cercospora</taxon>
    </lineage>
</organism>
<accession>A0A6A6FGP7</accession>
<proteinExistence type="predicted"/>
<feature type="compositionally biased region" description="Polar residues" evidence="1">
    <location>
        <begin position="88"/>
        <end position="99"/>
    </location>
</feature>
<dbReference type="OrthoDB" id="3630143at2759"/>
<keyword evidence="3" id="KW-1185">Reference proteome</keyword>
<name>A0A6A6FGP7_9PEZI</name>
<dbReference type="EMBL" id="ML992672">
    <property type="protein sequence ID" value="KAF2212627.1"/>
    <property type="molecule type" value="Genomic_DNA"/>
</dbReference>
<reference evidence="2" key="1">
    <citation type="journal article" date="2020" name="Stud. Mycol.">
        <title>101 Dothideomycetes genomes: a test case for predicting lifestyles and emergence of pathogens.</title>
        <authorList>
            <person name="Haridas S."/>
            <person name="Albert R."/>
            <person name="Binder M."/>
            <person name="Bloem J."/>
            <person name="Labutti K."/>
            <person name="Salamov A."/>
            <person name="Andreopoulos B."/>
            <person name="Baker S."/>
            <person name="Barry K."/>
            <person name="Bills G."/>
            <person name="Bluhm B."/>
            <person name="Cannon C."/>
            <person name="Castanera R."/>
            <person name="Culley D."/>
            <person name="Daum C."/>
            <person name="Ezra D."/>
            <person name="Gonzalez J."/>
            <person name="Henrissat B."/>
            <person name="Kuo A."/>
            <person name="Liang C."/>
            <person name="Lipzen A."/>
            <person name="Lutzoni F."/>
            <person name="Magnuson J."/>
            <person name="Mondo S."/>
            <person name="Nolan M."/>
            <person name="Ohm R."/>
            <person name="Pangilinan J."/>
            <person name="Park H.-J."/>
            <person name="Ramirez L."/>
            <person name="Alfaro M."/>
            <person name="Sun H."/>
            <person name="Tritt A."/>
            <person name="Yoshinaga Y."/>
            <person name="Zwiers L.-H."/>
            <person name="Turgeon B."/>
            <person name="Goodwin S."/>
            <person name="Spatafora J."/>
            <person name="Crous P."/>
            <person name="Grigoriev I."/>
        </authorList>
    </citation>
    <scope>NUCLEOTIDE SEQUENCE</scope>
    <source>
        <strain evidence="2">SCOH1-5</strain>
    </source>
</reference>
<gene>
    <name evidence="2" type="ORF">CERZMDRAFT_97123</name>
</gene>
<evidence type="ECO:0008006" key="4">
    <source>
        <dbReference type="Google" id="ProtNLM"/>
    </source>
</evidence>